<evidence type="ECO:0000256" key="3">
    <source>
        <dbReference type="ARBA" id="ARBA00022535"/>
    </source>
</evidence>
<dbReference type="EC" id="2.7.11.1" evidence="2"/>
<dbReference type="InterPro" id="IPR008271">
    <property type="entry name" value="Ser/Thr_kinase_AS"/>
</dbReference>
<protein>
    <recommendedName>
        <fullName evidence="2">non-specific serine/threonine protein kinase</fullName>
        <ecNumber evidence="2">2.7.11.1</ecNumber>
    </recommendedName>
</protein>
<organism evidence="12 13">
    <name type="scientific">Lignipirellula cremea</name>
    <dbReference type="NCBI Taxonomy" id="2528010"/>
    <lineage>
        <taxon>Bacteria</taxon>
        <taxon>Pseudomonadati</taxon>
        <taxon>Planctomycetota</taxon>
        <taxon>Planctomycetia</taxon>
        <taxon>Pirellulales</taxon>
        <taxon>Pirellulaceae</taxon>
        <taxon>Lignipirellula</taxon>
    </lineage>
</organism>
<dbReference type="InterPro" id="IPR017441">
    <property type="entry name" value="Protein_kinase_ATP_BS"/>
</dbReference>
<keyword evidence="6 12" id="KW-0418">Kinase</keyword>
<dbReference type="InterPro" id="IPR014710">
    <property type="entry name" value="RmlC-like_jellyroll"/>
</dbReference>
<sequence>MVKDRNDLSASDSSRQLDSDQVDSILMHFESLWRENSIPDLATIGRILQASGASEQRLELLTELVKIDLEFRWRRCSAIATGDSAPAPDAPALDYYLQLYSDLQADDRCVLDLILEEYRVRKRWGDQPTHDEYLQRHPQFAELLTARLGEIDEKISVEAAPSDETLCEESLSEFDASDFEFYPPNEHTDFLKAISPLDDIPPKVVNALAFYMRERQFAVGEMLLRQGGPAECLIVVRDGETKVTLTDESGATHEIDRDGPGAVFGEMALMTGGSPNADVSAVTPVTALVLPAADFHRLMQHYPPMGVAFAHLIASRLGRREVDVFYDKTIAGYRLKRRLGHGGMGVVYEAEDIKTGELFALKMMKHRLAFDQNSMRRFRQEADIVRSLACPHIVPVHRTFAAHCTQFIVMELCDGPTLSRVIKQAPFLTEEQIRPILGQLALALAHAHSHNVVHRDLKPANVLLTRQGELKLTDFGLAKAMVGSGDSSTRAIVGTPSYMPPEQAFGADIDYRADLYSFGCIAYELLWGEPAFSDDSDGNHLYSLHLQWAGWSLASALARPLAYAQGTRELSQEMRALLEQSLQVDVNARTLDLAPIAAWAGPVDTAIIAAAITD</sequence>
<dbReference type="AlphaFoldDB" id="A0A518DWS1"/>
<keyword evidence="13" id="KW-1185">Reference proteome</keyword>
<dbReference type="Proteomes" id="UP000317648">
    <property type="component" value="Chromosome"/>
</dbReference>
<evidence type="ECO:0000259" key="11">
    <source>
        <dbReference type="PROSITE" id="PS50042"/>
    </source>
</evidence>
<keyword evidence="5 9" id="KW-0547">Nucleotide-binding</keyword>
<dbReference type="RefSeq" id="WP_145054931.1">
    <property type="nucleotide sequence ID" value="NZ_CP036433.1"/>
</dbReference>
<evidence type="ECO:0000256" key="2">
    <source>
        <dbReference type="ARBA" id="ARBA00012513"/>
    </source>
</evidence>
<dbReference type="InterPro" id="IPR000595">
    <property type="entry name" value="cNMP-bd_dom"/>
</dbReference>
<dbReference type="Gene3D" id="2.60.120.10">
    <property type="entry name" value="Jelly Rolls"/>
    <property type="match status" value="1"/>
</dbReference>
<dbReference type="GO" id="GO:0004674">
    <property type="term" value="F:protein serine/threonine kinase activity"/>
    <property type="evidence" value="ECO:0007669"/>
    <property type="project" value="UniProtKB-EC"/>
</dbReference>
<evidence type="ECO:0000256" key="1">
    <source>
        <dbReference type="ARBA" id="ARBA00010886"/>
    </source>
</evidence>
<dbReference type="Gene3D" id="1.10.510.10">
    <property type="entry name" value="Transferase(Phosphotransferase) domain 1"/>
    <property type="match status" value="1"/>
</dbReference>
<keyword evidence="7 9" id="KW-0067">ATP-binding</keyword>
<evidence type="ECO:0000256" key="6">
    <source>
        <dbReference type="ARBA" id="ARBA00022777"/>
    </source>
</evidence>
<evidence type="ECO:0000256" key="4">
    <source>
        <dbReference type="ARBA" id="ARBA00022679"/>
    </source>
</evidence>
<dbReference type="Pfam" id="PF00069">
    <property type="entry name" value="Pkinase"/>
    <property type="match status" value="1"/>
</dbReference>
<dbReference type="Pfam" id="PF00027">
    <property type="entry name" value="cNMP_binding"/>
    <property type="match status" value="1"/>
</dbReference>
<dbReference type="CDD" id="cd00038">
    <property type="entry name" value="CAP_ED"/>
    <property type="match status" value="1"/>
</dbReference>
<dbReference type="CDD" id="cd14014">
    <property type="entry name" value="STKc_PknB_like"/>
    <property type="match status" value="1"/>
</dbReference>
<dbReference type="InterPro" id="IPR011009">
    <property type="entry name" value="Kinase-like_dom_sf"/>
</dbReference>
<dbReference type="InterPro" id="IPR050660">
    <property type="entry name" value="NEK_Ser/Thr_kinase"/>
</dbReference>
<dbReference type="GO" id="GO:0005524">
    <property type="term" value="F:ATP binding"/>
    <property type="evidence" value="ECO:0007669"/>
    <property type="project" value="UniProtKB-UniRule"/>
</dbReference>
<evidence type="ECO:0000313" key="12">
    <source>
        <dbReference type="EMBL" id="QDU96288.1"/>
    </source>
</evidence>
<name>A0A518DWS1_9BACT</name>
<dbReference type="SUPFAM" id="SSF56112">
    <property type="entry name" value="Protein kinase-like (PK-like)"/>
    <property type="match status" value="1"/>
</dbReference>
<dbReference type="SMART" id="SM00100">
    <property type="entry name" value="cNMP"/>
    <property type="match status" value="1"/>
</dbReference>
<evidence type="ECO:0000313" key="13">
    <source>
        <dbReference type="Proteomes" id="UP000317648"/>
    </source>
</evidence>
<dbReference type="PROSITE" id="PS00108">
    <property type="entry name" value="PROTEIN_KINASE_ST"/>
    <property type="match status" value="1"/>
</dbReference>
<dbReference type="PROSITE" id="PS50011">
    <property type="entry name" value="PROTEIN_KINASE_DOM"/>
    <property type="match status" value="1"/>
</dbReference>
<evidence type="ECO:0000256" key="9">
    <source>
        <dbReference type="PROSITE-ProRule" id="PRU10141"/>
    </source>
</evidence>
<dbReference type="GO" id="GO:0030553">
    <property type="term" value="F:cGMP binding"/>
    <property type="evidence" value="ECO:0007669"/>
    <property type="project" value="UniProtKB-KW"/>
</dbReference>
<dbReference type="SUPFAM" id="SSF51206">
    <property type="entry name" value="cAMP-binding domain-like"/>
    <property type="match status" value="1"/>
</dbReference>
<evidence type="ECO:0000256" key="7">
    <source>
        <dbReference type="ARBA" id="ARBA00022840"/>
    </source>
</evidence>
<accession>A0A518DWS1</accession>
<dbReference type="SMART" id="SM00220">
    <property type="entry name" value="S_TKc"/>
    <property type="match status" value="1"/>
</dbReference>
<dbReference type="PANTHER" id="PTHR43671:SF13">
    <property type="entry name" value="SERINE_THREONINE-PROTEIN KINASE NEK2"/>
    <property type="match status" value="1"/>
</dbReference>
<dbReference type="PROSITE" id="PS50042">
    <property type="entry name" value="CNMP_BINDING_3"/>
    <property type="match status" value="1"/>
</dbReference>
<reference evidence="12 13" key="1">
    <citation type="submission" date="2019-02" db="EMBL/GenBank/DDBJ databases">
        <title>Deep-cultivation of Planctomycetes and their phenomic and genomic characterization uncovers novel biology.</title>
        <authorList>
            <person name="Wiegand S."/>
            <person name="Jogler M."/>
            <person name="Boedeker C."/>
            <person name="Pinto D."/>
            <person name="Vollmers J."/>
            <person name="Rivas-Marin E."/>
            <person name="Kohn T."/>
            <person name="Peeters S.H."/>
            <person name="Heuer A."/>
            <person name="Rast P."/>
            <person name="Oberbeckmann S."/>
            <person name="Bunk B."/>
            <person name="Jeske O."/>
            <person name="Meyerdierks A."/>
            <person name="Storesund J.E."/>
            <person name="Kallscheuer N."/>
            <person name="Luecker S."/>
            <person name="Lage O.M."/>
            <person name="Pohl T."/>
            <person name="Merkel B.J."/>
            <person name="Hornburger P."/>
            <person name="Mueller R.-W."/>
            <person name="Bruemmer F."/>
            <person name="Labrenz M."/>
            <person name="Spormann A.M."/>
            <person name="Op den Camp H."/>
            <person name="Overmann J."/>
            <person name="Amann R."/>
            <person name="Jetten M.S.M."/>
            <person name="Mascher T."/>
            <person name="Medema M.H."/>
            <person name="Devos D.P."/>
            <person name="Kaster A.-K."/>
            <person name="Ovreas L."/>
            <person name="Rohde M."/>
            <person name="Galperin M.Y."/>
            <person name="Jogler C."/>
        </authorList>
    </citation>
    <scope>NUCLEOTIDE SEQUENCE [LARGE SCALE GENOMIC DNA]</scope>
    <source>
        <strain evidence="12 13">Pla85_3_4</strain>
    </source>
</reference>
<feature type="binding site" evidence="9">
    <location>
        <position position="362"/>
    </location>
    <ligand>
        <name>ATP</name>
        <dbReference type="ChEBI" id="CHEBI:30616"/>
    </ligand>
</feature>
<dbReference type="EMBL" id="CP036433">
    <property type="protein sequence ID" value="QDU96288.1"/>
    <property type="molecule type" value="Genomic_DNA"/>
</dbReference>
<dbReference type="InterPro" id="IPR018490">
    <property type="entry name" value="cNMP-bd_dom_sf"/>
</dbReference>
<keyword evidence="8" id="KW-0142">cGMP-binding</keyword>
<dbReference type="PANTHER" id="PTHR43671">
    <property type="entry name" value="SERINE/THREONINE-PROTEIN KINASE NEK"/>
    <property type="match status" value="1"/>
</dbReference>
<keyword evidence="3" id="KW-0140">cGMP</keyword>
<keyword evidence="4 12" id="KW-0808">Transferase</keyword>
<evidence type="ECO:0000256" key="5">
    <source>
        <dbReference type="ARBA" id="ARBA00022741"/>
    </source>
</evidence>
<evidence type="ECO:0000259" key="10">
    <source>
        <dbReference type="PROSITE" id="PS50011"/>
    </source>
</evidence>
<dbReference type="OrthoDB" id="266852at2"/>
<dbReference type="InterPro" id="IPR000719">
    <property type="entry name" value="Prot_kinase_dom"/>
</dbReference>
<evidence type="ECO:0000256" key="8">
    <source>
        <dbReference type="ARBA" id="ARBA00022992"/>
    </source>
</evidence>
<feature type="domain" description="Protein kinase" evidence="10">
    <location>
        <begin position="333"/>
        <end position="607"/>
    </location>
</feature>
<proteinExistence type="inferred from homology"/>
<feature type="domain" description="Cyclic nucleotide-binding" evidence="11">
    <location>
        <begin position="196"/>
        <end position="299"/>
    </location>
</feature>
<dbReference type="KEGG" id="lcre:Pla8534_41080"/>
<gene>
    <name evidence="12" type="primary">pknB_16</name>
    <name evidence="12" type="ORF">Pla8534_41080</name>
</gene>
<dbReference type="PROSITE" id="PS00107">
    <property type="entry name" value="PROTEIN_KINASE_ATP"/>
    <property type="match status" value="1"/>
</dbReference>
<comment type="similarity">
    <text evidence="1">Belongs to the protein kinase superfamily. NEK Ser/Thr protein kinase family. NIMA subfamily.</text>
</comment>